<dbReference type="Gene3D" id="3.40.50.150">
    <property type="entry name" value="Vaccinia Virus protein VP39"/>
    <property type="match status" value="1"/>
</dbReference>
<comment type="caution">
    <text evidence="1">The sequence shown here is derived from an EMBL/GenBank/DDBJ whole genome shotgun (WGS) entry which is preliminary data.</text>
</comment>
<dbReference type="EMBL" id="BAAABX010000042">
    <property type="protein sequence ID" value="GAA0411910.1"/>
    <property type="molecule type" value="Genomic_DNA"/>
</dbReference>
<dbReference type="InterPro" id="IPR029063">
    <property type="entry name" value="SAM-dependent_MTases_sf"/>
</dbReference>
<dbReference type="RefSeq" id="WP_344025497.1">
    <property type="nucleotide sequence ID" value="NZ_BAAABX010000042.1"/>
</dbReference>
<proteinExistence type="predicted"/>
<sequence>MSSFDDIYDRPDPRAYFARLAPLDYRIPHHAQPVFRAAVAELARRRPGGPVTVVDLCCSYGINAALLNHDLTLGDLYDRYTGPATDGLSREELIASDREFYASRRRPDACPVVGVDVSPRAVAYAADAGLLDAAFAENLETAPASAALAAALAPARLVTVTGGLSYIGPRTFDAVATACHGRAWVVAFAVRPVDYRPVAGVLRRHGLVTRTPERTFPQRRFTGPEERRNALERVGAAGLDPAGREAEGYYHAVLHASRPAPDWG</sequence>
<gene>
    <name evidence="1" type="ORF">GCM10010357_36290</name>
</gene>
<keyword evidence="2" id="KW-1185">Reference proteome</keyword>
<dbReference type="SUPFAM" id="SSF53335">
    <property type="entry name" value="S-adenosyl-L-methionine-dependent methyltransferases"/>
    <property type="match status" value="1"/>
</dbReference>
<name>A0ABP3IQ43_9ACTN</name>
<evidence type="ECO:0000313" key="2">
    <source>
        <dbReference type="Proteomes" id="UP001500879"/>
    </source>
</evidence>
<evidence type="ECO:0000313" key="1">
    <source>
        <dbReference type="EMBL" id="GAA0411910.1"/>
    </source>
</evidence>
<reference evidence="2" key="1">
    <citation type="journal article" date="2019" name="Int. J. Syst. Evol. Microbiol.">
        <title>The Global Catalogue of Microorganisms (GCM) 10K type strain sequencing project: providing services to taxonomists for standard genome sequencing and annotation.</title>
        <authorList>
            <consortium name="The Broad Institute Genomics Platform"/>
            <consortium name="The Broad Institute Genome Sequencing Center for Infectious Disease"/>
            <person name="Wu L."/>
            <person name="Ma J."/>
        </authorList>
    </citation>
    <scope>NUCLEOTIDE SEQUENCE [LARGE SCALE GENOMIC DNA]</scope>
    <source>
        <strain evidence="2">JCM 4788</strain>
    </source>
</reference>
<dbReference type="Proteomes" id="UP001500879">
    <property type="component" value="Unassembled WGS sequence"/>
</dbReference>
<protein>
    <submittedName>
        <fullName evidence="1">Class I SAM-dependent methyltransferase</fullName>
    </submittedName>
</protein>
<keyword evidence="1" id="KW-0489">Methyltransferase</keyword>
<dbReference type="GO" id="GO:0032259">
    <property type="term" value="P:methylation"/>
    <property type="evidence" value="ECO:0007669"/>
    <property type="project" value="UniProtKB-KW"/>
</dbReference>
<dbReference type="GO" id="GO:0008168">
    <property type="term" value="F:methyltransferase activity"/>
    <property type="evidence" value="ECO:0007669"/>
    <property type="project" value="UniProtKB-KW"/>
</dbReference>
<accession>A0ABP3IQ43</accession>
<keyword evidence="1" id="KW-0808">Transferase</keyword>
<organism evidence="1 2">
    <name type="scientific">Streptomyces luteireticuli</name>
    <dbReference type="NCBI Taxonomy" id="173858"/>
    <lineage>
        <taxon>Bacteria</taxon>
        <taxon>Bacillati</taxon>
        <taxon>Actinomycetota</taxon>
        <taxon>Actinomycetes</taxon>
        <taxon>Kitasatosporales</taxon>
        <taxon>Streptomycetaceae</taxon>
        <taxon>Streptomyces</taxon>
    </lineage>
</organism>